<reference evidence="5" key="1">
    <citation type="submission" date="2005-08" db="EMBL/GenBank/DDBJ databases">
        <title>Complete sequence of Chlorobium chlorochromatii CaD3.</title>
        <authorList>
            <person name="Copeland A."/>
            <person name="Lucas S."/>
            <person name="Lapidus A."/>
            <person name="Barry K."/>
            <person name="Detter J.C."/>
            <person name="Glavina T."/>
            <person name="Hammon N."/>
            <person name="Israni S."/>
            <person name="Pitluck S."/>
            <person name="Bryant D."/>
            <person name="Schmutz J."/>
            <person name="Larimer F."/>
            <person name="Land M."/>
            <person name="Kyrpides N."/>
            <person name="Ivanova N."/>
            <person name="Richardson P."/>
        </authorList>
    </citation>
    <scope>NUCLEOTIDE SEQUENCE [LARGE SCALE GENOMIC DNA]</scope>
    <source>
        <strain evidence="5">CaD3</strain>
    </source>
</reference>
<dbReference type="PANTHER" id="PTHR36511">
    <property type="entry name" value="MERR FAMILY BACTERIAL REGULATORY PROTEIN"/>
    <property type="match status" value="1"/>
</dbReference>
<protein>
    <submittedName>
        <fullName evidence="5">Transcriptional regulator, XRE family</fullName>
    </submittedName>
</protein>
<proteinExistence type="predicted"/>
<dbReference type="STRING" id="340177.Cag_1619"/>
<dbReference type="InterPro" id="IPR032758">
    <property type="entry name" value="MqsA/HigA-2"/>
</dbReference>
<keyword evidence="3" id="KW-0804">Transcription</keyword>
<dbReference type="PROSITE" id="PS50943">
    <property type="entry name" value="HTH_CROC1"/>
    <property type="match status" value="1"/>
</dbReference>
<dbReference type="eggNOG" id="COG2944">
    <property type="taxonomic scope" value="Bacteria"/>
</dbReference>
<name>Q3AQ53_CHLCH</name>
<evidence type="ECO:0000256" key="3">
    <source>
        <dbReference type="ARBA" id="ARBA00023163"/>
    </source>
</evidence>
<dbReference type="OrthoDB" id="598220at2"/>
<organism evidence="5">
    <name type="scientific">Chlorobium chlorochromatii (strain CaD3)</name>
    <dbReference type="NCBI Taxonomy" id="340177"/>
    <lineage>
        <taxon>Bacteria</taxon>
        <taxon>Pseudomonadati</taxon>
        <taxon>Chlorobiota</taxon>
        <taxon>Chlorobiia</taxon>
        <taxon>Chlorobiales</taxon>
        <taxon>Chlorobiaceae</taxon>
        <taxon>Chlorobium/Pelodictyon group</taxon>
        <taxon>Chlorobium</taxon>
    </lineage>
</organism>
<dbReference type="InterPro" id="IPR052359">
    <property type="entry name" value="HTH-type_reg/antitoxin"/>
</dbReference>
<dbReference type="InterPro" id="IPR010982">
    <property type="entry name" value="Lambda_DNA-bd_dom_sf"/>
</dbReference>
<sequence length="100" mass="11328">MSEIMEMVKEMAEDFHKADVMDEITMKSITALCLPDKRSFQPTDIKRIRMNNNVSQPVFAEILGIGKTTVQQWEHGKKKPNGAANRLLDLIDRKGISILA</sequence>
<dbReference type="Gene3D" id="1.10.260.40">
    <property type="entry name" value="lambda repressor-like DNA-binding domains"/>
    <property type="match status" value="1"/>
</dbReference>
<accession>Q3AQ53</accession>
<dbReference type="SUPFAM" id="SSF47413">
    <property type="entry name" value="lambda repressor-like DNA-binding domains"/>
    <property type="match status" value="1"/>
</dbReference>
<dbReference type="AlphaFoldDB" id="Q3AQ53"/>
<evidence type="ECO:0000256" key="2">
    <source>
        <dbReference type="ARBA" id="ARBA00023125"/>
    </source>
</evidence>
<dbReference type="KEGG" id="cch:Cag_1619"/>
<dbReference type="HOGENOM" id="CLU_144725_0_0_10"/>
<keyword evidence="1" id="KW-0805">Transcription regulation</keyword>
<evidence type="ECO:0000259" key="4">
    <source>
        <dbReference type="PROSITE" id="PS50943"/>
    </source>
</evidence>
<dbReference type="InterPro" id="IPR001387">
    <property type="entry name" value="Cro/C1-type_HTH"/>
</dbReference>
<dbReference type="Pfam" id="PF15731">
    <property type="entry name" value="MqsA_antitoxin"/>
    <property type="match status" value="1"/>
</dbReference>
<feature type="domain" description="HTH cro/C1-type" evidence="4">
    <location>
        <begin position="45"/>
        <end position="81"/>
    </location>
</feature>
<gene>
    <name evidence="5" type="ordered locus">Cag_1619</name>
</gene>
<dbReference type="CDD" id="cd00093">
    <property type="entry name" value="HTH_XRE"/>
    <property type="match status" value="1"/>
</dbReference>
<dbReference type="EMBL" id="CP000108">
    <property type="protein sequence ID" value="ABB28872.1"/>
    <property type="molecule type" value="Genomic_DNA"/>
</dbReference>
<evidence type="ECO:0000256" key="1">
    <source>
        <dbReference type="ARBA" id="ARBA00023015"/>
    </source>
</evidence>
<keyword evidence="2" id="KW-0238">DNA-binding</keyword>
<evidence type="ECO:0000313" key="5">
    <source>
        <dbReference type="EMBL" id="ABB28872.1"/>
    </source>
</evidence>
<dbReference type="GO" id="GO:0003677">
    <property type="term" value="F:DNA binding"/>
    <property type="evidence" value="ECO:0007669"/>
    <property type="project" value="UniProtKB-KW"/>
</dbReference>
<dbReference type="PANTHER" id="PTHR36511:SF4">
    <property type="entry name" value="ANTITOXIN MQSA"/>
    <property type="match status" value="1"/>
</dbReference>